<evidence type="ECO:0000313" key="2">
    <source>
        <dbReference type="EMBL" id="MEJ8812302.1"/>
    </source>
</evidence>
<feature type="domain" description="Tlde1" evidence="1">
    <location>
        <begin position="85"/>
        <end position="202"/>
    </location>
</feature>
<keyword evidence="3" id="KW-1185">Reference proteome</keyword>
<dbReference type="RefSeq" id="WP_340357550.1">
    <property type="nucleotide sequence ID" value="NZ_JBBKZU010000005.1"/>
</dbReference>
<protein>
    <submittedName>
        <fullName evidence="2">DUF2778 domain-containing protein</fullName>
    </submittedName>
</protein>
<gene>
    <name evidence="2" type="ORF">WKW77_14555</name>
</gene>
<evidence type="ECO:0000313" key="3">
    <source>
        <dbReference type="Proteomes" id="UP001365846"/>
    </source>
</evidence>
<dbReference type="Proteomes" id="UP001365846">
    <property type="component" value="Unassembled WGS sequence"/>
</dbReference>
<reference evidence="2 3" key="1">
    <citation type="submission" date="2024-03" db="EMBL/GenBank/DDBJ databases">
        <title>Novel species of the genus Variovorax.</title>
        <authorList>
            <person name="Liu Q."/>
            <person name="Xin Y.-H."/>
        </authorList>
    </citation>
    <scope>NUCLEOTIDE SEQUENCE [LARGE SCALE GENOMIC DNA]</scope>
    <source>
        <strain evidence="2 3">KACC 18899</strain>
    </source>
</reference>
<organism evidence="2 3">
    <name type="scientific">Variovorax ureilyticus</name>
    <dbReference type="NCBI Taxonomy" id="1836198"/>
    <lineage>
        <taxon>Bacteria</taxon>
        <taxon>Pseudomonadati</taxon>
        <taxon>Pseudomonadota</taxon>
        <taxon>Betaproteobacteria</taxon>
        <taxon>Burkholderiales</taxon>
        <taxon>Comamonadaceae</taxon>
        <taxon>Variovorax</taxon>
    </lineage>
</organism>
<comment type="caution">
    <text evidence="2">The sequence shown here is derived from an EMBL/GenBank/DDBJ whole genome shotgun (WGS) entry which is preliminary data.</text>
</comment>
<dbReference type="Pfam" id="PF10908">
    <property type="entry name" value="Tlde1_dom"/>
    <property type="match status" value="1"/>
</dbReference>
<dbReference type="InterPro" id="IPR021225">
    <property type="entry name" value="Tlde1_dom"/>
</dbReference>
<accession>A0ABU8VF69</accession>
<dbReference type="EMBL" id="JBBKZU010000005">
    <property type="protein sequence ID" value="MEJ8812302.1"/>
    <property type="molecule type" value="Genomic_DNA"/>
</dbReference>
<proteinExistence type="predicted"/>
<sequence>MPSLRALSAPPAASEHQINFPAAEFDNQLKLKINAIDPSTAAMLRSPRNALKAGNHGLFKKGALMNLSFELNGKEFSELSAGSMRFKAFSGQEAYRNKPQFHCAPRLGPIPKGRYFIVDRPTGGRLGPVLDYLKGKHEWFALLADDLKIDDATFCDQVERGQFRLHPKGIQGLSQGCVTLENASDFSLLRRMLLASQTLEVPERGSRPMES</sequence>
<evidence type="ECO:0000259" key="1">
    <source>
        <dbReference type="Pfam" id="PF10908"/>
    </source>
</evidence>
<name>A0ABU8VF69_9BURK</name>